<protein>
    <recommendedName>
        <fullName evidence="4">Nephrocystin 3-like N-terminal domain-containing protein</fullName>
    </recommendedName>
</protein>
<comment type="caution">
    <text evidence="5">The sequence shown here is derived from an EMBL/GenBank/DDBJ whole genome shotgun (WGS) entry which is preliminary data.</text>
</comment>
<dbReference type="GeneID" id="69013257"/>
<feature type="transmembrane region" description="Helical" evidence="3">
    <location>
        <begin position="156"/>
        <end position="180"/>
    </location>
</feature>
<dbReference type="Proteomes" id="UP000613401">
    <property type="component" value="Unassembled WGS sequence"/>
</dbReference>
<feature type="coiled-coil region" evidence="2">
    <location>
        <begin position="26"/>
        <end position="53"/>
    </location>
</feature>
<accession>A0A8H4FLI6</accession>
<evidence type="ECO:0000259" key="4">
    <source>
        <dbReference type="Pfam" id="PF24883"/>
    </source>
</evidence>
<keyword evidence="1" id="KW-0677">Repeat</keyword>
<keyword evidence="6" id="KW-1185">Reference proteome</keyword>
<proteinExistence type="predicted"/>
<name>A0A8H4FLI6_COLGL</name>
<keyword evidence="3" id="KW-0812">Transmembrane</keyword>
<sequence>MSDSLSVAGSVVGIVSLGALHYYNAFANAESDVAQILTKLESLQKLLDSLYRQLKDRKFCLNDRYVLPKDTLAIAKALGRRLAYPFREKTLRRREEDIAELQLNDTGNIRNEVEETKTLMDLVNKKVFEWLKAPDATIDFNEAWPRVQVMARNTGLFLWLSGFAGCGKSVLCSTAIQYAFRHRRSSPRVAIAFFSFLSPMSASRMCRPCCAPWCYSCLANSMAAATMYCDYETPTAILRHQTKS</sequence>
<reference evidence="5" key="1">
    <citation type="journal article" date="2020" name="Phytopathology">
        <title>Genome sequence and comparative analysis of Colletotrichum gloeosporioides isolated from Liriodendron leaves.</title>
        <authorList>
            <person name="Fu F.F."/>
            <person name="Hao Z."/>
            <person name="Wang P."/>
            <person name="Lu Y."/>
            <person name="Xue L.J."/>
            <person name="Wei G."/>
            <person name="Tian Y."/>
            <person name="Baishi H."/>
            <person name="Xu H."/>
            <person name="Shi J."/>
            <person name="Cheng T."/>
            <person name="Wang G."/>
            <person name="Yi Y."/>
            <person name="Chen J."/>
        </authorList>
    </citation>
    <scope>NUCLEOTIDE SEQUENCE</scope>
    <source>
        <strain evidence="5">Lc1</strain>
    </source>
</reference>
<evidence type="ECO:0000256" key="3">
    <source>
        <dbReference type="SAM" id="Phobius"/>
    </source>
</evidence>
<feature type="domain" description="Nephrocystin 3-like N-terminal" evidence="4">
    <location>
        <begin position="154"/>
        <end position="199"/>
    </location>
</feature>
<dbReference type="Pfam" id="PF24883">
    <property type="entry name" value="NPHP3_N"/>
    <property type="match status" value="1"/>
</dbReference>
<evidence type="ECO:0000256" key="2">
    <source>
        <dbReference type="SAM" id="Coils"/>
    </source>
</evidence>
<organism evidence="5 6">
    <name type="scientific">Colletotrichum gloeosporioides</name>
    <name type="common">Anthracnose fungus</name>
    <name type="synonym">Glomerella cingulata</name>
    <dbReference type="NCBI Taxonomy" id="474922"/>
    <lineage>
        <taxon>Eukaryota</taxon>
        <taxon>Fungi</taxon>
        <taxon>Dikarya</taxon>
        <taxon>Ascomycota</taxon>
        <taxon>Pezizomycotina</taxon>
        <taxon>Sordariomycetes</taxon>
        <taxon>Hypocreomycetidae</taxon>
        <taxon>Glomerellales</taxon>
        <taxon>Glomerellaceae</taxon>
        <taxon>Colletotrichum</taxon>
        <taxon>Colletotrichum gloeosporioides species complex</taxon>
    </lineage>
</organism>
<gene>
    <name evidence="5" type="ORF">GCG54_00006108</name>
</gene>
<keyword evidence="3" id="KW-0472">Membrane</keyword>
<evidence type="ECO:0000313" key="5">
    <source>
        <dbReference type="EMBL" id="KAF3806346.1"/>
    </source>
</evidence>
<dbReference type="EMBL" id="WVTB01000036">
    <property type="protein sequence ID" value="KAF3806346.1"/>
    <property type="molecule type" value="Genomic_DNA"/>
</dbReference>
<keyword evidence="3" id="KW-1133">Transmembrane helix</keyword>
<reference evidence="5" key="2">
    <citation type="submission" date="2020-03" db="EMBL/GenBank/DDBJ databases">
        <authorList>
            <person name="Fu F.-F."/>
            <person name="Chen J."/>
        </authorList>
    </citation>
    <scope>NUCLEOTIDE SEQUENCE</scope>
    <source>
        <strain evidence="5">Lc1</strain>
    </source>
</reference>
<keyword evidence="2" id="KW-0175">Coiled coil</keyword>
<evidence type="ECO:0000313" key="6">
    <source>
        <dbReference type="Proteomes" id="UP000613401"/>
    </source>
</evidence>
<dbReference type="RefSeq" id="XP_045265505.1">
    <property type="nucleotide sequence ID" value="XM_045406122.1"/>
</dbReference>
<dbReference type="InterPro" id="IPR056884">
    <property type="entry name" value="NPHP3-like_N"/>
</dbReference>
<evidence type="ECO:0000256" key="1">
    <source>
        <dbReference type="ARBA" id="ARBA00022737"/>
    </source>
</evidence>
<dbReference type="AlphaFoldDB" id="A0A8H4FLI6"/>